<dbReference type="EMBL" id="CM018047">
    <property type="protein sequence ID" value="KAA8524043.1"/>
    <property type="molecule type" value="Genomic_DNA"/>
</dbReference>
<proteinExistence type="predicted"/>
<keyword evidence="2" id="KW-1185">Reference proteome</keyword>
<accession>A0A5J4ZYY5</accession>
<protein>
    <submittedName>
        <fullName evidence="1">Uncharacterized protein</fullName>
    </submittedName>
</protein>
<sequence>MVLPHLLTLHQLFLPQIFDILQLLFPKMLTLLLVELVLPKLLLLMLLLSTLPLSATALAPTPLLASDVLAPSLDVILVVLAPNFCDLVIALPQDVGVAPGLIGLALAAHARAHIVYFNISSNGDTSGS</sequence>
<name>A0A5J4ZYY5_9ASTE</name>
<dbReference type="Proteomes" id="UP000325577">
    <property type="component" value="Linkage Group LG4"/>
</dbReference>
<organism evidence="1 2">
    <name type="scientific">Nyssa sinensis</name>
    <dbReference type="NCBI Taxonomy" id="561372"/>
    <lineage>
        <taxon>Eukaryota</taxon>
        <taxon>Viridiplantae</taxon>
        <taxon>Streptophyta</taxon>
        <taxon>Embryophyta</taxon>
        <taxon>Tracheophyta</taxon>
        <taxon>Spermatophyta</taxon>
        <taxon>Magnoliopsida</taxon>
        <taxon>eudicotyledons</taxon>
        <taxon>Gunneridae</taxon>
        <taxon>Pentapetalae</taxon>
        <taxon>asterids</taxon>
        <taxon>Cornales</taxon>
        <taxon>Nyssaceae</taxon>
        <taxon>Nyssa</taxon>
    </lineage>
</organism>
<gene>
    <name evidence="1" type="ORF">F0562_010526</name>
</gene>
<dbReference type="AlphaFoldDB" id="A0A5J4ZYY5"/>
<evidence type="ECO:0000313" key="2">
    <source>
        <dbReference type="Proteomes" id="UP000325577"/>
    </source>
</evidence>
<reference evidence="1 2" key="1">
    <citation type="submission" date="2019-09" db="EMBL/GenBank/DDBJ databases">
        <title>A chromosome-level genome assembly of the Chinese tupelo Nyssa sinensis.</title>
        <authorList>
            <person name="Yang X."/>
            <person name="Kang M."/>
            <person name="Yang Y."/>
            <person name="Xiong H."/>
            <person name="Wang M."/>
            <person name="Zhang Z."/>
            <person name="Wang Z."/>
            <person name="Wu H."/>
            <person name="Ma T."/>
            <person name="Liu J."/>
            <person name="Xi Z."/>
        </authorList>
    </citation>
    <scope>NUCLEOTIDE SEQUENCE [LARGE SCALE GENOMIC DNA]</scope>
    <source>
        <strain evidence="1">J267</strain>
        <tissue evidence="1">Leaf</tissue>
    </source>
</reference>
<evidence type="ECO:0000313" key="1">
    <source>
        <dbReference type="EMBL" id="KAA8524043.1"/>
    </source>
</evidence>